<reference evidence="3" key="1">
    <citation type="submission" date="2016-06" db="UniProtKB">
        <authorList>
            <consortium name="WormBaseParasite"/>
        </authorList>
    </citation>
    <scope>IDENTIFICATION</scope>
</reference>
<dbReference type="EMBL" id="UZAJ01000150">
    <property type="protein sequence ID" value="VDO25862.1"/>
    <property type="molecule type" value="Genomic_DNA"/>
</dbReference>
<name>A0A183GYZ7_9BILA</name>
<dbReference type="WBParaSite" id="OFLC_0000045601-mRNA-1">
    <property type="protein sequence ID" value="OFLC_0000045601-mRNA-1"/>
    <property type="gene ID" value="OFLC_0000045601"/>
</dbReference>
<sequence>MPGKRSNLGCHTLGEKAMRRIANQTEVKRASANERKHAEEAGDRHIVRLKDERQWRKNKQKMQHSELLYRLMIRQNEDNHILKCRFTNILLVCALLDVLSRIIGENFSRAHILIWLYDKITSNEIDDVICVESSSRRRRR</sequence>
<gene>
    <name evidence="1" type="ORF">OFLC_LOCUS457</name>
</gene>
<accession>A0A183GYZ7</accession>
<evidence type="ECO:0000313" key="1">
    <source>
        <dbReference type="EMBL" id="VDO25862.1"/>
    </source>
</evidence>
<evidence type="ECO:0000313" key="2">
    <source>
        <dbReference type="Proteomes" id="UP000267606"/>
    </source>
</evidence>
<proteinExistence type="predicted"/>
<reference evidence="1 2" key="2">
    <citation type="submission" date="2018-11" db="EMBL/GenBank/DDBJ databases">
        <authorList>
            <consortium name="Pathogen Informatics"/>
        </authorList>
    </citation>
    <scope>NUCLEOTIDE SEQUENCE [LARGE SCALE GENOMIC DNA]</scope>
</reference>
<evidence type="ECO:0000313" key="3">
    <source>
        <dbReference type="WBParaSite" id="OFLC_0000045601-mRNA-1"/>
    </source>
</evidence>
<organism evidence="3">
    <name type="scientific">Onchocerca flexuosa</name>
    <dbReference type="NCBI Taxonomy" id="387005"/>
    <lineage>
        <taxon>Eukaryota</taxon>
        <taxon>Metazoa</taxon>
        <taxon>Ecdysozoa</taxon>
        <taxon>Nematoda</taxon>
        <taxon>Chromadorea</taxon>
        <taxon>Rhabditida</taxon>
        <taxon>Spirurina</taxon>
        <taxon>Spiruromorpha</taxon>
        <taxon>Filarioidea</taxon>
        <taxon>Onchocercidae</taxon>
        <taxon>Onchocerca</taxon>
    </lineage>
</organism>
<dbReference type="AlphaFoldDB" id="A0A183GYZ7"/>
<keyword evidence="2" id="KW-1185">Reference proteome</keyword>
<dbReference type="Proteomes" id="UP000267606">
    <property type="component" value="Unassembled WGS sequence"/>
</dbReference>
<protein>
    <submittedName>
        <fullName evidence="3">IBB domain-containing protein</fullName>
    </submittedName>
</protein>